<organism evidence="6 7">
    <name type="scientific">Sporichthya brevicatena</name>
    <dbReference type="NCBI Taxonomy" id="171442"/>
    <lineage>
        <taxon>Bacteria</taxon>
        <taxon>Bacillati</taxon>
        <taxon>Actinomycetota</taxon>
        <taxon>Actinomycetes</taxon>
        <taxon>Sporichthyales</taxon>
        <taxon>Sporichthyaceae</taxon>
        <taxon>Sporichthya</taxon>
    </lineage>
</organism>
<name>A0ABN1H5Z0_9ACTN</name>
<feature type="domain" description="3-hydroxyacyl-CoA dehydrogenase C-terminal" evidence="4">
    <location>
        <begin position="186"/>
        <end position="281"/>
    </location>
</feature>
<evidence type="ECO:0000313" key="7">
    <source>
        <dbReference type="Proteomes" id="UP001500957"/>
    </source>
</evidence>
<evidence type="ECO:0000256" key="2">
    <source>
        <dbReference type="ARBA" id="ARBA00009463"/>
    </source>
</evidence>
<sequence>MGEYSAVIGAGTMGLGIAYVLAAAGDTAILVEPDSGRGANAVATLTGVAESAVKRGKLEEAAAKELIGRISVVAAVEDLPAGTADLVVEAVPERMDLKKDLLPRIESHCAPEILATNTSGLSIDELATVLTRPERFLGLHFFNPVWVMPLLEIVRGEQTDPAVLESARALAVRIGKEPIVVKNMPGFATSRLGVAIGLEGMRMLEEGVASAEDIDKAMELGYKHPMGPLRLTDLVGLDVRLDIARNLSKDLGPRFEPPQILIDKVAAGELGKKSGKGFYDWS</sequence>
<dbReference type="Gene3D" id="1.10.1040.10">
    <property type="entry name" value="N-(1-d-carboxylethyl)-l-norvaline Dehydrogenase, domain 2"/>
    <property type="match status" value="1"/>
</dbReference>
<dbReference type="InterPro" id="IPR036291">
    <property type="entry name" value="NAD(P)-bd_dom_sf"/>
</dbReference>
<keyword evidence="7" id="KW-1185">Reference proteome</keyword>
<dbReference type="PANTHER" id="PTHR48075:SF5">
    <property type="entry name" value="3-HYDROXYBUTYRYL-COA DEHYDROGENASE"/>
    <property type="match status" value="1"/>
</dbReference>
<evidence type="ECO:0000256" key="3">
    <source>
        <dbReference type="ARBA" id="ARBA00023002"/>
    </source>
</evidence>
<dbReference type="Pfam" id="PF02737">
    <property type="entry name" value="3HCDH_N"/>
    <property type="match status" value="1"/>
</dbReference>
<evidence type="ECO:0000256" key="1">
    <source>
        <dbReference type="ARBA" id="ARBA00005086"/>
    </source>
</evidence>
<protein>
    <submittedName>
        <fullName evidence="6">3-hydroxyacyl-CoA dehydrogenase family protein</fullName>
    </submittedName>
</protein>
<dbReference type="SUPFAM" id="SSF51735">
    <property type="entry name" value="NAD(P)-binding Rossmann-fold domains"/>
    <property type="match status" value="1"/>
</dbReference>
<dbReference type="RefSeq" id="WP_344607343.1">
    <property type="nucleotide sequence ID" value="NZ_BAAAHE010000035.1"/>
</dbReference>
<reference evidence="6 7" key="1">
    <citation type="journal article" date="2019" name="Int. J. Syst. Evol. Microbiol.">
        <title>The Global Catalogue of Microorganisms (GCM) 10K type strain sequencing project: providing services to taxonomists for standard genome sequencing and annotation.</title>
        <authorList>
            <consortium name="The Broad Institute Genomics Platform"/>
            <consortium name="The Broad Institute Genome Sequencing Center for Infectious Disease"/>
            <person name="Wu L."/>
            <person name="Ma J."/>
        </authorList>
    </citation>
    <scope>NUCLEOTIDE SEQUENCE [LARGE SCALE GENOMIC DNA]</scope>
    <source>
        <strain evidence="6 7">JCM 10671</strain>
    </source>
</reference>
<gene>
    <name evidence="6" type="ORF">GCM10009547_36300</name>
</gene>
<dbReference type="Gene3D" id="3.40.50.720">
    <property type="entry name" value="NAD(P)-binding Rossmann-like Domain"/>
    <property type="match status" value="1"/>
</dbReference>
<comment type="caution">
    <text evidence="6">The sequence shown here is derived from an EMBL/GenBank/DDBJ whole genome shotgun (WGS) entry which is preliminary data.</text>
</comment>
<proteinExistence type="inferred from homology"/>
<keyword evidence="3" id="KW-0560">Oxidoreductase</keyword>
<evidence type="ECO:0000259" key="4">
    <source>
        <dbReference type="Pfam" id="PF00725"/>
    </source>
</evidence>
<dbReference type="InterPro" id="IPR006108">
    <property type="entry name" value="3HC_DH_C"/>
</dbReference>
<dbReference type="Pfam" id="PF00725">
    <property type="entry name" value="3HCDH"/>
    <property type="match status" value="1"/>
</dbReference>
<dbReference type="InterPro" id="IPR022694">
    <property type="entry name" value="3-OHacyl-CoA_DH"/>
</dbReference>
<dbReference type="Proteomes" id="UP001500957">
    <property type="component" value="Unassembled WGS sequence"/>
</dbReference>
<comment type="pathway">
    <text evidence="1">Lipid metabolism; butanoate metabolism.</text>
</comment>
<accession>A0ABN1H5Z0</accession>
<dbReference type="EMBL" id="BAAAHE010000035">
    <property type="protein sequence ID" value="GAA0629382.1"/>
    <property type="molecule type" value="Genomic_DNA"/>
</dbReference>
<evidence type="ECO:0000259" key="5">
    <source>
        <dbReference type="Pfam" id="PF02737"/>
    </source>
</evidence>
<comment type="similarity">
    <text evidence="2">Belongs to the 3-hydroxyacyl-CoA dehydrogenase family.</text>
</comment>
<dbReference type="InterPro" id="IPR008927">
    <property type="entry name" value="6-PGluconate_DH-like_C_sf"/>
</dbReference>
<evidence type="ECO:0000313" key="6">
    <source>
        <dbReference type="EMBL" id="GAA0629382.1"/>
    </source>
</evidence>
<dbReference type="InterPro" id="IPR006176">
    <property type="entry name" value="3-OHacyl-CoA_DH_NAD-bd"/>
</dbReference>
<feature type="domain" description="3-hydroxyacyl-CoA dehydrogenase NAD binding" evidence="5">
    <location>
        <begin position="6"/>
        <end position="183"/>
    </location>
</feature>
<dbReference type="PIRSF" id="PIRSF000105">
    <property type="entry name" value="HCDH"/>
    <property type="match status" value="1"/>
</dbReference>
<dbReference type="PANTHER" id="PTHR48075">
    <property type="entry name" value="3-HYDROXYACYL-COA DEHYDROGENASE FAMILY PROTEIN"/>
    <property type="match status" value="1"/>
</dbReference>
<dbReference type="InterPro" id="IPR013328">
    <property type="entry name" value="6PGD_dom2"/>
</dbReference>
<dbReference type="SUPFAM" id="SSF48179">
    <property type="entry name" value="6-phosphogluconate dehydrogenase C-terminal domain-like"/>
    <property type="match status" value="1"/>
</dbReference>